<dbReference type="STRING" id="235985.SAMN05414137_108258"/>
<name>A0A1H7Q3B9_STRJI</name>
<dbReference type="AlphaFoldDB" id="A0A1H7Q3B9"/>
<keyword evidence="3" id="KW-1185">Reference proteome</keyword>
<dbReference type="Proteomes" id="UP000183015">
    <property type="component" value="Unassembled WGS sequence"/>
</dbReference>
<reference evidence="3" key="1">
    <citation type="submission" date="2016-10" db="EMBL/GenBank/DDBJ databases">
        <authorList>
            <person name="Varghese N."/>
        </authorList>
    </citation>
    <scope>NUCLEOTIDE SEQUENCE [LARGE SCALE GENOMIC DNA]</scope>
    <source>
        <strain evidence="3">DSM 45096 / BCRC 16803 / CGMCC 4.1857 / CIP 109030 / JCM 12277 / KCTC 19219 / NBRC 100920 / 33214</strain>
    </source>
</reference>
<sequence>MGMATRLRLRSPGRAQGAADPVAQALLALFGAAEVAPTLISERLLERVPVHRLQESVDVLRERHGELRQVRRQKDLHLLVFAAGAELVWARLDEAGRLASFVTGPGALTARSAARTTVPVPRSEAPTLDLAPKPQPKPQPEPRPQPVPVAPPVAPPVAVPVAAPVSVPTAVVAPAVASGPKPAAVVRLQRLVLAYAAATAAELTFPWLTGSATGWLLILAQTPAFAWYVLRTAPTWALPPWFRSLPVAPAVVAVLAFGHVLGSGLGWGLPGLPELGLFVGVAGLAAWTWQRSRPVPGAPTAHPLQLRSPLRGGTFVCSEAGGPAVNRHADASLSPGGDRSARYAVDLVQLGEGPQWRGRRALGLAPATNERYAVFGHPVVSPVDGVILAAVDGLPDHPPLAASANHPDGNHVRIGTDRGVVVLSGLREDSVLVRRGQHVAVGTPIGSVGNSAAGPEPSLRLRAESSVGLGLPFRLTETRGDLHRGRRVTVADL</sequence>
<evidence type="ECO:0000313" key="3">
    <source>
        <dbReference type="Proteomes" id="UP000183015"/>
    </source>
</evidence>
<feature type="region of interest" description="Disordered" evidence="1">
    <location>
        <begin position="113"/>
        <end position="149"/>
    </location>
</feature>
<dbReference type="eggNOG" id="COG0739">
    <property type="taxonomic scope" value="Bacteria"/>
</dbReference>
<organism evidence="2 3">
    <name type="scientific">Streptacidiphilus jiangxiensis</name>
    <dbReference type="NCBI Taxonomy" id="235985"/>
    <lineage>
        <taxon>Bacteria</taxon>
        <taxon>Bacillati</taxon>
        <taxon>Actinomycetota</taxon>
        <taxon>Actinomycetes</taxon>
        <taxon>Kitasatosporales</taxon>
        <taxon>Streptomycetaceae</taxon>
        <taxon>Streptacidiphilus</taxon>
    </lineage>
</organism>
<evidence type="ECO:0000256" key="1">
    <source>
        <dbReference type="SAM" id="MobiDB-lite"/>
    </source>
</evidence>
<dbReference type="EMBL" id="FOAZ01000008">
    <property type="protein sequence ID" value="SEL42299.1"/>
    <property type="molecule type" value="Genomic_DNA"/>
</dbReference>
<dbReference type="OrthoDB" id="9809488at2"/>
<evidence type="ECO:0000313" key="2">
    <source>
        <dbReference type="EMBL" id="SEL42299.1"/>
    </source>
</evidence>
<dbReference type="CDD" id="cd12797">
    <property type="entry name" value="M23_peptidase"/>
    <property type="match status" value="1"/>
</dbReference>
<proteinExistence type="predicted"/>
<dbReference type="Gene3D" id="2.70.70.10">
    <property type="entry name" value="Glucose Permease (Domain IIA)"/>
    <property type="match status" value="1"/>
</dbReference>
<dbReference type="SUPFAM" id="SSF51261">
    <property type="entry name" value="Duplicated hybrid motif"/>
    <property type="match status" value="1"/>
</dbReference>
<feature type="compositionally biased region" description="Pro residues" evidence="1">
    <location>
        <begin position="133"/>
        <end position="149"/>
    </location>
</feature>
<accession>A0A1H7Q3B9</accession>
<protein>
    <submittedName>
        <fullName evidence="2">Peptidase family M23</fullName>
    </submittedName>
</protein>
<gene>
    <name evidence="2" type="ORF">SAMN05414137_108258</name>
</gene>
<dbReference type="InterPro" id="IPR011055">
    <property type="entry name" value="Dup_hybrid_motif"/>
</dbReference>